<evidence type="ECO:0000256" key="3">
    <source>
        <dbReference type="ARBA" id="ARBA00023295"/>
    </source>
</evidence>
<dbReference type="Pfam" id="PF04616">
    <property type="entry name" value="Glyco_hydro_43"/>
    <property type="match status" value="1"/>
</dbReference>
<feature type="active site" description="Proton donor" evidence="4">
    <location>
        <position position="202"/>
    </location>
</feature>
<evidence type="ECO:0000256" key="2">
    <source>
        <dbReference type="ARBA" id="ARBA00022801"/>
    </source>
</evidence>
<comment type="caution">
    <text evidence="8">The sequence shown here is derived from an EMBL/GenBank/DDBJ whole genome shotgun (WGS) entry which is preliminary data.</text>
</comment>
<evidence type="ECO:0000259" key="7">
    <source>
        <dbReference type="Pfam" id="PF17851"/>
    </source>
</evidence>
<evidence type="ECO:0000313" key="8">
    <source>
        <dbReference type="EMBL" id="MRX46271.1"/>
    </source>
</evidence>
<keyword evidence="2 6" id="KW-0378">Hydrolase</keyword>
<feature type="site" description="Important for catalytic activity, responsible for pKa modulation of the active site Glu and correct orientation of both the proton donor and substrate" evidence="5">
    <location>
        <position position="139"/>
    </location>
</feature>
<name>A0A7K0FKW9_9SPHI</name>
<keyword evidence="3 6" id="KW-0326">Glycosidase</keyword>
<evidence type="ECO:0000313" key="9">
    <source>
        <dbReference type="Proteomes" id="UP000462931"/>
    </source>
</evidence>
<feature type="active site" description="Proton acceptor" evidence="4">
    <location>
        <position position="28"/>
    </location>
</feature>
<dbReference type="InterPro" id="IPR013320">
    <property type="entry name" value="ConA-like_dom_sf"/>
</dbReference>
<gene>
    <name evidence="8" type="ORF">GJJ64_03625</name>
</gene>
<dbReference type="SUPFAM" id="SSF49899">
    <property type="entry name" value="Concanavalin A-like lectins/glucanases"/>
    <property type="match status" value="1"/>
</dbReference>
<evidence type="ECO:0000256" key="1">
    <source>
        <dbReference type="ARBA" id="ARBA00009865"/>
    </source>
</evidence>
<dbReference type="GO" id="GO:0004553">
    <property type="term" value="F:hydrolase activity, hydrolyzing O-glycosyl compounds"/>
    <property type="evidence" value="ECO:0007669"/>
    <property type="project" value="InterPro"/>
</dbReference>
<dbReference type="SUPFAM" id="SSF75005">
    <property type="entry name" value="Arabinanase/levansucrase/invertase"/>
    <property type="match status" value="1"/>
</dbReference>
<dbReference type="Gene3D" id="2.60.120.200">
    <property type="match status" value="1"/>
</dbReference>
<dbReference type="CDD" id="cd18617">
    <property type="entry name" value="GH43_XynB-like"/>
    <property type="match status" value="1"/>
</dbReference>
<dbReference type="Proteomes" id="UP000462931">
    <property type="component" value="Unassembled WGS sequence"/>
</dbReference>
<proteinExistence type="inferred from homology"/>
<evidence type="ECO:0000256" key="4">
    <source>
        <dbReference type="PIRSR" id="PIRSR606710-1"/>
    </source>
</evidence>
<dbReference type="InterPro" id="IPR041542">
    <property type="entry name" value="GH43_C2"/>
</dbReference>
<accession>A0A7K0FKW9</accession>
<dbReference type="InterPro" id="IPR023296">
    <property type="entry name" value="Glyco_hydro_beta-prop_sf"/>
</dbReference>
<organism evidence="8 9">
    <name type="scientific">Pedobacter puniceum</name>
    <dbReference type="NCBI Taxonomy" id="2666136"/>
    <lineage>
        <taxon>Bacteria</taxon>
        <taxon>Pseudomonadati</taxon>
        <taxon>Bacteroidota</taxon>
        <taxon>Sphingobacteriia</taxon>
        <taxon>Sphingobacteriales</taxon>
        <taxon>Sphingobacteriaceae</taxon>
        <taxon>Pedobacter</taxon>
    </lineage>
</organism>
<evidence type="ECO:0000256" key="5">
    <source>
        <dbReference type="PIRSR" id="PIRSR606710-2"/>
    </source>
</evidence>
<dbReference type="InterPro" id="IPR051795">
    <property type="entry name" value="Glycosyl_Hydrlase_43"/>
</dbReference>
<dbReference type="PANTHER" id="PTHR42812">
    <property type="entry name" value="BETA-XYLOSIDASE"/>
    <property type="match status" value="1"/>
</dbReference>
<protein>
    <submittedName>
        <fullName evidence="8">Family 43 glycosylhydrolase</fullName>
    </submittedName>
</protein>
<evidence type="ECO:0000256" key="6">
    <source>
        <dbReference type="RuleBase" id="RU361187"/>
    </source>
</evidence>
<sequence length="534" mass="60819">MSILNNISGLAQTKSTFQNPILKGFYPDPSICRVGDDYYMVTSSFEYFPGVPIFHSKDLVNWQQIGHVLNRPSQLNLDKIHPSGGIFAPTIRYHKGTFYMITTLITNKNNTGTNFYVTAKSPYGPWSEPNWLENAPGIDPSLFFDDDGKVYYTGNRTPDDKPAGSKYRQIWIQELDTVKKQLVGKVTVAVEEGALHQAVVAESPHMYKKDGYYYIMIAEGGTGIDHAVTIFRSKNPLGPYEGNKKNPIITHRHLGKQYPVACIGHADLVETQQGEWWMVLLGVRTYGGFHYNLGRETFLTPINWQEDWPVVNIGVGKVLLEERKPNLPAFTAKKESTFDDFNSDSLHYYWNFLRTPRSNFWSLTDKKGYISLQLRPETLIDIAQPSFIGRRQQDTSFFAETKMLFEPKAAHESAGLVVMMNNNFHFRLEKILENSKLYLKLIRRHAGKEELLAKQEVLKGELVIGVKAIGQDYSFYVKQNDKTVFLKENVDGRTLSRVNTGGFTGTYIGLYASSNGLSSKNKAFYDWLNYQQIK</sequence>
<keyword evidence="9" id="KW-1185">Reference proteome</keyword>
<dbReference type="PANTHER" id="PTHR42812:SF12">
    <property type="entry name" value="BETA-XYLOSIDASE-RELATED"/>
    <property type="match status" value="1"/>
</dbReference>
<dbReference type="InterPro" id="IPR006710">
    <property type="entry name" value="Glyco_hydro_43"/>
</dbReference>
<comment type="similarity">
    <text evidence="1 6">Belongs to the glycosyl hydrolase 43 family.</text>
</comment>
<dbReference type="GO" id="GO:0005975">
    <property type="term" value="P:carbohydrate metabolic process"/>
    <property type="evidence" value="ECO:0007669"/>
    <property type="project" value="InterPro"/>
</dbReference>
<dbReference type="Gene3D" id="2.115.10.20">
    <property type="entry name" value="Glycosyl hydrolase domain, family 43"/>
    <property type="match status" value="1"/>
</dbReference>
<dbReference type="EMBL" id="WKJI01000001">
    <property type="protein sequence ID" value="MRX46271.1"/>
    <property type="molecule type" value="Genomic_DNA"/>
</dbReference>
<dbReference type="Pfam" id="PF17851">
    <property type="entry name" value="GH43_C2"/>
    <property type="match status" value="1"/>
</dbReference>
<dbReference type="AlphaFoldDB" id="A0A7K0FKW9"/>
<feature type="domain" description="Beta-xylosidase C-terminal Concanavalin A-like" evidence="7">
    <location>
        <begin position="339"/>
        <end position="531"/>
    </location>
</feature>
<reference evidence="8 9" key="1">
    <citation type="submission" date="2019-11" db="EMBL/GenBank/DDBJ databases">
        <authorList>
            <person name="Cheng Q."/>
            <person name="Yang Z."/>
        </authorList>
    </citation>
    <scope>NUCLEOTIDE SEQUENCE [LARGE SCALE GENOMIC DNA]</scope>
    <source>
        <strain evidence="8 9">HX-22-1</strain>
    </source>
</reference>